<evidence type="ECO:0000256" key="3">
    <source>
        <dbReference type="ARBA" id="ARBA00022475"/>
    </source>
</evidence>
<keyword evidence="3" id="KW-1003">Cell membrane</keyword>
<evidence type="ECO:0000313" key="7">
    <source>
        <dbReference type="EMBL" id="PVX29475.1"/>
    </source>
</evidence>
<sequence>MTDLLLGWPLIGEKNNIRRQFGGRTASKYTDISRVERYDQDGHLVTFAPTGAGKGVSVIIPNLLHYDGPVITIDPKGENFAVTARYRKEVLGQKIILLDPFEHVPDELLKKLEVTRARFNPLDLVAADSKQDIQATMLAAVFSGKRTDRQISSQHDFWDNEALKLLAGVLGATVASGEIEGRVPGFAEFLNWLYRDDVVYELAVLLDNQGNQIGSFSYKCIAAFLQKADKERSGVISTAQSYLNPLLSDSLNKYMKDSTFGVKDILGEENYTVYIVIPPSKLVSHSVLLRIWIASTLTLIMERKSHPKQRTLFLLDECAQLGHLEGLKKAITLLRGYGLQVWMFFQDLTQIQMIYEEDADGMINNCGVVQCFGMGRNLAAKPISEMIGRFSVEQLVQLSQKQQVVSLSRKAPELLRSCFYYEDRAFAGRWDVNPLRGDSDETHKIIGFAPNVIRTGAASKF</sequence>
<proteinExistence type="inferred from homology"/>
<evidence type="ECO:0000256" key="2">
    <source>
        <dbReference type="ARBA" id="ARBA00008806"/>
    </source>
</evidence>
<dbReference type="InterPro" id="IPR051539">
    <property type="entry name" value="T4SS-coupling_protein"/>
</dbReference>
<evidence type="ECO:0000256" key="4">
    <source>
        <dbReference type="ARBA" id="ARBA00022692"/>
    </source>
</evidence>
<organism evidence="7 8">
    <name type="scientific">Sphingomonas pokkalii</name>
    <dbReference type="NCBI Taxonomy" id="2175090"/>
    <lineage>
        <taxon>Bacteria</taxon>
        <taxon>Pseudomonadati</taxon>
        <taxon>Pseudomonadota</taxon>
        <taxon>Alphaproteobacteria</taxon>
        <taxon>Sphingomonadales</taxon>
        <taxon>Sphingomonadaceae</taxon>
        <taxon>Sphingomonas</taxon>
    </lineage>
</organism>
<dbReference type="InterPro" id="IPR027417">
    <property type="entry name" value="P-loop_NTPase"/>
</dbReference>
<evidence type="ECO:0000256" key="1">
    <source>
        <dbReference type="ARBA" id="ARBA00004651"/>
    </source>
</evidence>
<keyword evidence="8" id="KW-1185">Reference proteome</keyword>
<evidence type="ECO:0008006" key="9">
    <source>
        <dbReference type="Google" id="ProtNLM"/>
    </source>
</evidence>
<dbReference type="PANTHER" id="PTHR37937">
    <property type="entry name" value="CONJUGATIVE TRANSFER: DNA TRANSPORT"/>
    <property type="match status" value="1"/>
</dbReference>
<dbReference type="RefSeq" id="WP_116468912.1">
    <property type="nucleotide sequence ID" value="NZ_QENQ01000001.1"/>
</dbReference>
<gene>
    <name evidence="7" type="ORF">DD559_09245</name>
</gene>
<comment type="subcellular location">
    <subcellularLocation>
        <location evidence="1">Cell membrane</location>
        <topology evidence="1">Multi-pass membrane protein</topology>
    </subcellularLocation>
</comment>
<name>A0A2U0SDX7_9SPHN</name>
<dbReference type="Gene3D" id="3.40.50.300">
    <property type="entry name" value="P-loop containing nucleotide triphosphate hydrolases"/>
    <property type="match status" value="1"/>
</dbReference>
<dbReference type="SUPFAM" id="SSF52540">
    <property type="entry name" value="P-loop containing nucleoside triphosphate hydrolases"/>
    <property type="match status" value="1"/>
</dbReference>
<protein>
    <recommendedName>
        <fullName evidence="9">Conjugal transfer protein TraG</fullName>
    </recommendedName>
</protein>
<dbReference type="CDD" id="cd01127">
    <property type="entry name" value="TrwB_TraG_TraD_VirD4"/>
    <property type="match status" value="2"/>
</dbReference>
<dbReference type="Pfam" id="PF02534">
    <property type="entry name" value="T4SS-DNA_transf"/>
    <property type="match status" value="1"/>
</dbReference>
<comment type="caution">
    <text evidence="7">The sequence shown here is derived from an EMBL/GenBank/DDBJ whole genome shotgun (WGS) entry which is preliminary data.</text>
</comment>
<reference evidence="7 8" key="1">
    <citation type="submission" date="2018-05" db="EMBL/GenBank/DDBJ databases">
        <title>Description of Sphingomonas pokkalii sp nov, isolated from the rhizosphere of saline tolerant pokkali rice and its draft genome analysis.</title>
        <authorList>
            <person name="Menon R."/>
            <person name="Kumari S."/>
            <person name="Rameshkumar N."/>
        </authorList>
    </citation>
    <scope>NUCLEOTIDE SEQUENCE [LARGE SCALE GENOMIC DNA]</scope>
    <source>
        <strain evidence="7 8">L3B27</strain>
    </source>
</reference>
<comment type="similarity">
    <text evidence="2">Belongs to the VirD4/TraG family.</text>
</comment>
<dbReference type="OrthoDB" id="9759295at2"/>
<evidence type="ECO:0000256" key="5">
    <source>
        <dbReference type="ARBA" id="ARBA00022989"/>
    </source>
</evidence>
<dbReference type="GO" id="GO:0005886">
    <property type="term" value="C:plasma membrane"/>
    <property type="evidence" value="ECO:0007669"/>
    <property type="project" value="UniProtKB-SubCell"/>
</dbReference>
<dbReference type="InterPro" id="IPR003688">
    <property type="entry name" value="TraG/VirD4"/>
</dbReference>
<keyword evidence="4" id="KW-0812">Transmembrane</keyword>
<dbReference type="Proteomes" id="UP000245890">
    <property type="component" value="Unassembled WGS sequence"/>
</dbReference>
<dbReference type="EMBL" id="QENQ01000001">
    <property type="protein sequence ID" value="PVX29475.1"/>
    <property type="molecule type" value="Genomic_DNA"/>
</dbReference>
<evidence type="ECO:0000256" key="6">
    <source>
        <dbReference type="ARBA" id="ARBA00023136"/>
    </source>
</evidence>
<keyword evidence="5" id="KW-1133">Transmembrane helix</keyword>
<keyword evidence="6" id="KW-0472">Membrane</keyword>
<dbReference type="AlphaFoldDB" id="A0A2U0SDX7"/>
<dbReference type="PANTHER" id="PTHR37937:SF1">
    <property type="entry name" value="CONJUGATIVE TRANSFER: DNA TRANSPORT"/>
    <property type="match status" value="1"/>
</dbReference>
<accession>A0A2U0SDX7</accession>
<evidence type="ECO:0000313" key="8">
    <source>
        <dbReference type="Proteomes" id="UP000245890"/>
    </source>
</evidence>